<evidence type="ECO:0000313" key="3">
    <source>
        <dbReference type="Proteomes" id="UP000094165"/>
    </source>
</evidence>
<evidence type="ECO:0008006" key="4">
    <source>
        <dbReference type="Google" id="ProtNLM"/>
    </source>
</evidence>
<dbReference type="Gene3D" id="2.60.40.3230">
    <property type="match status" value="1"/>
</dbReference>
<feature type="chain" id="PRO_5009173500" description="DUF1425 domain-containing protein" evidence="1">
    <location>
        <begin position="19"/>
        <end position="129"/>
    </location>
</feature>
<sequence length="129" mass="14476">MKRWLLGMLTALMLVGCADNTAGLRVDGLTQKVLFSDHVLGGRLIIDDIATTQVDGHTRGVVKLSSQYKGDQHILYRFYWYDDSGLEVNLKQGPWRKAVVRGFESFSISEVSVNPNGTQYRVQIRASND</sequence>
<dbReference type="Pfam" id="PF07233">
    <property type="entry name" value="DUF1425"/>
    <property type="match status" value="1"/>
</dbReference>
<name>A0A1E5D1K0_9VIBR</name>
<comment type="caution">
    <text evidence="2">The sequence shown here is derived from an EMBL/GenBank/DDBJ whole genome shotgun (WGS) entry which is preliminary data.</text>
</comment>
<proteinExistence type="predicted"/>
<evidence type="ECO:0000256" key="1">
    <source>
        <dbReference type="SAM" id="SignalP"/>
    </source>
</evidence>
<feature type="signal peptide" evidence="1">
    <location>
        <begin position="1"/>
        <end position="18"/>
    </location>
</feature>
<dbReference type="Proteomes" id="UP000094165">
    <property type="component" value="Unassembled WGS sequence"/>
</dbReference>
<dbReference type="AlphaFoldDB" id="A0A1E5D1K0"/>
<keyword evidence="1" id="KW-0732">Signal</keyword>
<gene>
    <name evidence="2" type="ORF">A130_14640</name>
</gene>
<evidence type="ECO:0000313" key="2">
    <source>
        <dbReference type="EMBL" id="OEE77264.1"/>
    </source>
</evidence>
<dbReference type="PROSITE" id="PS51257">
    <property type="entry name" value="PROKAR_LIPOPROTEIN"/>
    <property type="match status" value="1"/>
</dbReference>
<accession>A0A1E5D1K0</accession>
<keyword evidence="3" id="KW-1185">Reference proteome</keyword>
<dbReference type="InterPro" id="IPR010824">
    <property type="entry name" value="DUF1425"/>
</dbReference>
<organism evidence="2 3">
    <name type="scientific">Vibrio genomosp. F6 str. FF-238</name>
    <dbReference type="NCBI Taxonomy" id="1191298"/>
    <lineage>
        <taxon>Bacteria</taxon>
        <taxon>Pseudomonadati</taxon>
        <taxon>Pseudomonadota</taxon>
        <taxon>Gammaproteobacteria</taxon>
        <taxon>Vibrionales</taxon>
        <taxon>Vibrionaceae</taxon>
        <taxon>Vibrio</taxon>
    </lineage>
</organism>
<protein>
    <recommendedName>
        <fullName evidence="4">DUF1425 domain-containing protein</fullName>
    </recommendedName>
</protein>
<reference evidence="2 3" key="1">
    <citation type="journal article" date="2012" name="Science">
        <title>Ecological populations of bacteria act as socially cohesive units of antibiotic production and resistance.</title>
        <authorList>
            <person name="Cordero O.X."/>
            <person name="Wildschutte H."/>
            <person name="Kirkup B."/>
            <person name="Proehl S."/>
            <person name="Ngo L."/>
            <person name="Hussain F."/>
            <person name="Le Roux F."/>
            <person name="Mincer T."/>
            <person name="Polz M.F."/>
        </authorList>
    </citation>
    <scope>NUCLEOTIDE SEQUENCE [LARGE SCALE GENOMIC DNA]</scope>
    <source>
        <strain evidence="2 3">FF-238</strain>
    </source>
</reference>
<dbReference type="InterPro" id="IPR038483">
    <property type="entry name" value="YcfL-like_sf"/>
</dbReference>
<dbReference type="CDD" id="cd09030">
    <property type="entry name" value="DUF1425"/>
    <property type="match status" value="1"/>
</dbReference>
<dbReference type="EMBL" id="AJYW02000089">
    <property type="protein sequence ID" value="OEE77264.1"/>
    <property type="molecule type" value="Genomic_DNA"/>
</dbReference>
<dbReference type="RefSeq" id="WP_017054476.1">
    <property type="nucleotide sequence ID" value="NZ_AJYW02000089.1"/>
</dbReference>